<dbReference type="PROSITE" id="PS01039">
    <property type="entry name" value="SBP_BACTERIAL_3"/>
    <property type="match status" value="1"/>
</dbReference>
<evidence type="ECO:0000256" key="3">
    <source>
        <dbReference type="ARBA" id="ARBA00022729"/>
    </source>
</evidence>
<feature type="signal peptide" evidence="5">
    <location>
        <begin position="1"/>
        <end position="21"/>
    </location>
</feature>
<dbReference type="KEGG" id="taw:EI545_02050"/>
<dbReference type="SMART" id="SM00079">
    <property type="entry name" value="PBPe"/>
    <property type="match status" value="1"/>
</dbReference>
<evidence type="ECO:0000256" key="2">
    <source>
        <dbReference type="ARBA" id="ARBA00010333"/>
    </source>
</evidence>
<dbReference type="EMBL" id="CP034328">
    <property type="protein sequence ID" value="AZL57730.1"/>
    <property type="molecule type" value="Genomic_DNA"/>
</dbReference>
<name>A0A3S8U287_9RHOB</name>
<reference evidence="8 9" key="1">
    <citation type="submission" date="2018-12" db="EMBL/GenBank/DDBJ databases">
        <title>Complete genome sequencing of Tabrizicola sp. K13M18.</title>
        <authorList>
            <person name="Bae J.-W."/>
        </authorList>
    </citation>
    <scope>NUCLEOTIDE SEQUENCE [LARGE SCALE GENOMIC DNA]</scope>
    <source>
        <strain evidence="8 9">K13M18</strain>
    </source>
</reference>
<dbReference type="PANTHER" id="PTHR35936:SF17">
    <property type="entry name" value="ARGININE-BINDING EXTRACELLULAR PROTEIN ARTP"/>
    <property type="match status" value="1"/>
</dbReference>
<dbReference type="InterPro" id="IPR001638">
    <property type="entry name" value="Solute-binding_3/MltF_N"/>
</dbReference>
<dbReference type="Pfam" id="PF00497">
    <property type="entry name" value="SBP_bac_3"/>
    <property type="match status" value="1"/>
</dbReference>
<gene>
    <name evidence="8" type="ORF">EI545_02050</name>
</gene>
<dbReference type="Proteomes" id="UP000282002">
    <property type="component" value="Chromosome"/>
</dbReference>
<proteinExistence type="inferred from homology"/>
<dbReference type="InterPro" id="IPR001320">
    <property type="entry name" value="Iontro_rcpt_C"/>
</dbReference>
<evidence type="ECO:0000256" key="4">
    <source>
        <dbReference type="RuleBase" id="RU003744"/>
    </source>
</evidence>
<evidence type="ECO:0000259" key="6">
    <source>
        <dbReference type="SMART" id="SM00062"/>
    </source>
</evidence>
<sequence length="258" mass="27822">MRFKFATTVAALLLSTIAAHADTLRIGVEGNYPPFSLVAADGTLSGFDIDIANALCERMDVTCEMVQQEWDGMIPALNAKKFDIIVASMTITEKRKEAVDFSDPYYDVPSRFIAKEGAFSGYTPEDLNGKTIIVLRNSPRADYIAANYPESDTLLVDKETAVYLELASGRGDIAFGSSVVSAESFLKTPEGEGFAQVGEPISLTQSTDGGVGIALRKGEEELKGKINAALAELMADGTYATIADQYFDFDVRPQAVSQ</sequence>
<dbReference type="RefSeq" id="WP_125323930.1">
    <property type="nucleotide sequence ID" value="NZ_CP034328.1"/>
</dbReference>
<dbReference type="OrthoDB" id="9807134at2"/>
<organism evidence="8 9">
    <name type="scientific">Tabrizicola piscis</name>
    <dbReference type="NCBI Taxonomy" id="2494374"/>
    <lineage>
        <taxon>Bacteria</taxon>
        <taxon>Pseudomonadati</taxon>
        <taxon>Pseudomonadota</taxon>
        <taxon>Alphaproteobacteria</taxon>
        <taxon>Rhodobacterales</taxon>
        <taxon>Paracoccaceae</taxon>
        <taxon>Tabrizicola</taxon>
    </lineage>
</organism>
<keyword evidence="3 5" id="KW-0732">Signal</keyword>
<evidence type="ECO:0000256" key="1">
    <source>
        <dbReference type="ARBA" id="ARBA00004196"/>
    </source>
</evidence>
<comment type="similarity">
    <text evidence="2 4">Belongs to the bacterial solute-binding protein 3 family.</text>
</comment>
<feature type="domain" description="Solute-binding protein family 3/N-terminal" evidence="6">
    <location>
        <begin position="23"/>
        <end position="250"/>
    </location>
</feature>
<comment type="subcellular location">
    <subcellularLocation>
        <location evidence="1">Cell envelope</location>
    </subcellularLocation>
</comment>
<evidence type="ECO:0000256" key="5">
    <source>
        <dbReference type="SAM" id="SignalP"/>
    </source>
</evidence>
<accession>A0A3S8U287</accession>
<dbReference type="GO" id="GO:0016020">
    <property type="term" value="C:membrane"/>
    <property type="evidence" value="ECO:0007669"/>
    <property type="project" value="InterPro"/>
</dbReference>
<dbReference type="SUPFAM" id="SSF53850">
    <property type="entry name" value="Periplasmic binding protein-like II"/>
    <property type="match status" value="1"/>
</dbReference>
<protein>
    <submittedName>
        <fullName evidence="8">Transporter substrate-binding domain-containing protein</fullName>
    </submittedName>
</protein>
<evidence type="ECO:0000259" key="7">
    <source>
        <dbReference type="SMART" id="SM00079"/>
    </source>
</evidence>
<dbReference type="InterPro" id="IPR018313">
    <property type="entry name" value="SBP_3_CS"/>
</dbReference>
<feature type="chain" id="PRO_5019098422" evidence="5">
    <location>
        <begin position="22"/>
        <end position="258"/>
    </location>
</feature>
<feature type="domain" description="Ionotropic glutamate receptor C-terminal" evidence="7">
    <location>
        <begin position="23"/>
        <end position="249"/>
    </location>
</feature>
<dbReference type="GO" id="GO:0030313">
    <property type="term" value="C:cell envelope"/>
    <property type="evidence" value="ECO:0007669"/>
    <property type="project" value="UniProtKB-SubCell"/>
</dbReference>
<evidence type="ECO:0000313" key="9">
    <source>
        <dbReference type="Proteomes" id="UP000282002"/>
    </source>
</evidence>
<dbReference type="GO" id="GO:0015276">
    <property type="term" value="F:ligand-gated monoatomic ion channel activity"/>
    <property type="evidence" value="ECO:0007669"/>
    <property type="project" value="InterPro"/>
</dbReference>
<keyword evidence="9" id="KW-1185">Reference proteome</keyword>
<dbReference type="AlphaFoldDB" id="A0A3S8U287"/>
<dbReference type="Gene3D" id="3.40.190.10">
    <property type="entry name" value="Periplasmic binding protein-like II"/>
    <property type="match status" value="2"/>
</dbReference>
<dbReference type="PANTHER" id="PTHR35936">
    <property type="entry name" value="MEMBRANE-BOUND LYTIC MUREIN TRANSGLYCOSYLASE F"/>
    <property type="match status" value="1"/>
</dbReference>
<evidence type="ECO:0000313" key="8">
    <source>
        <dbReference type="EMBL" id="AZL57730.1"/>
    </source>
</evidence>
<dbReference type="SMART" id="SM00062">
    <property type="entry name" value="PBPb"/>
    <property type="match status" value="1"/>
</dbReference>